<dbReference type="Gene3D" id="1.25.40.620">
    <property type="match status" value="1"/>
</dbReference>
<reference evidence="2 3" key="1">
    <citation type="submission" date="2022-04" db="EMBL/GenBank/DDBJ databases">
        <title>Positive selection, recombination, and allopatry shape intraspecific diversity of widespread and dominant cyanobacteria.</title>
        <authorList>
            <person name="Wei J."/>
            <person name="Shu W."/>
            <person name="Hu C."/>
        </authorList>
    </citation>
    <scope>NUCLEOTIDE SEQUENCE [LARGE SCALE GENOMIC DNA]</scope>
    <source>
        <strain evidence="2 3">DQ-A4</strain>
    </source>
</reference>
<evidence type="ECO:0000259" key="1">
    <source>
        <dbReference type="Pfam" id="PF05419"/>
    </source>
</evidence>
<keyword evidence="3" id="KW-1185">Reference proteome</keyword>
<evidence type="ECO:0000313" key="3">
    <source>
        <dbReference type="Proteomes" id="UP001482513"/>
    </source>
</evidence>
<protein>
    <submittedName>
        <fullName evidence="2">GUN4 domain-containing protein</fullName>
    </submittedName>
</protein>
<dbReference type="RefSeq" id="WP_190701391.1">
    <property type="nucleotide sequence ID" value="NZ_JAMPKX010000003.1"/>
</dbReference>
<accession>A0ABV0K384</accession>
<sequence length="210" mass="23783">MLSNTFNSPAFNSQLDESLDELSLLLDEEDWEAADRLTADLLLETVIQNYNEATELSPEPEPRHRPHLTTEALAGLPCQLLHALDDRWQKASGGHFGFSAQLQIYAATLETIDFDPALRNWSTPHPFFEEVGWLMLTPLRPIGFLRFYSWLDFDLEAPRGHLPALWYWRVPRITSLQMGGFLTGQGGGFGDLARLDAMMLRLSRCHQLGG</sequence>
<dbReference type="Proteomes" id="UP001482513">
    <property type="component" value="Unassembled WGS sequence"/>
</dbReference>
<feature type="domain" description="GUN4-like" evidence="1">
    <location>
        <begin position="14"/>
        <end position="172"/>
    </location>
</feature>
<dbReference type="PANTHER" id="PTHR34800">
    <property type="entry name" value="TETRAPYRROLE-BINDING PROTEIN, CHLOROPLASTIC"/>
    <property type="match status" value="1"/>
</dbReference>
<organism evidence="2 3">
    <name type="scientific">Leptolyngbya subtilissima DQ-A4</name>
    <dbReference type="NCBI Taxonomy" id="2933933"/>
    <lineage>
        <taxon>Bacteria</taxon>
        <taxon>Bacillati</taxon>
        <taxon>Cyanobacteriota</taxon>
        <taxon>Cyanophyceae</taxon>
        <taxon>Leptolyngbyales</taxon>
        <taxon>Leptolyngbyaceae</taxon>
        <taxon>Leptolyngbya group</taxon>
        <taxon>Leptolyngbya</taxon>
    </lineage>
</organism>
<dbReference type="EMBL" id="JAMPKX010000003">
    <property type="protein sequence ID" value="MEP0947134.1"/>
    <property type="molecule type" value="Genomic_DNA"/>
</dbReference>
<dbReference type="Gene3D" id="1.10.10.1770">
    <property type="entry name" value="Gun4-like"/>
    <property type="match status" value="1"/>
</dbReference>
<dbReference type="SUPFAM" id="SSF140869">
    <property type="entry name" value="GUN4-like"/>
    <property type="match status" value="1"/>
</dbReference>
<name>A0ABV0K384_9CYAN</name>
<dbReference type="Pfam" id="PF05419">
    <property type="entry name" value="GUN4"/>
    <property type="match status" value="1"/>
</dbReference>
<comment type="caution">
    <text evidence="2">The sequence shown here is derived from an EMBL/GenBank/DDBJ whole genome shotgun (WGS) entry which is preliminary data.</text>
</comment>
<evidence type="ECO:0000313" key="2">
    <source>
        <dbReference type="EMBL" id="MEP0947134.1"/>
    </source>
</evidence>
<proteinExistence type="predicted"/>
<dbReference type="InterPro" id="IPR008629">
    <property type="entry name" value="GUN4-like"/>
</dbReference>
<dbReference type="InterPro" id="IPR037215">
    <property type="entry name" value="GUN4-like_sf"/>
</dbReference>
<dbReference type="PANTHER" id="PTHR34800:SF1">
    <property type="entry name" value="TETRAPYRROLE-BINDING PROTEIN, CHLOROPLASTIC"/>
    <property type="match status" value="1"/>
</dbReference>
<gene>
    <name evidence="2" type="ORF">NC992_09650</name>
</gene>